<accession>A0A212LHJ8</accession>
<name>A0A212LHJ8_9HYPH</name>
<evidence type="ECO:0000256" key="1">
    <source>
        <dbReference type="ARBA" id="ARBA00022723"/>
    </source>
</evidence>
<sequence length="371" mass="40891">MNFVKQAKSVSLGELPAKMDAVVAYAPGDFRFAQVDVPRAGPDEIIIKVEGCGICAGDIKSYDGAPSFWGDKDQPAYIKAPMIPGHEFVGIAVELGENVAAEGKYKLGERLISEQIVPCGHCRFCQRGEYWMCERHDVYGFQTNVNGAMAAYMRFPKESRTHKVPNDLPLEKAILVEPYACSAHAVNRGNVQFDDVVVLSGAGTLGLGMVGALRLRNPKKLIVLDGKEDRLELARKFGADMVLNPFKEDVDKIVKDLTDGYGCDVYIEATGHPSSVLQGLKMIRKLGRFVEFSVFSHDVTCDWSIISDRKELDVLGAHLSPYVYPFVIDAIADGRLPTEGVVTHTLPLKDYDEGFKMMKKGDKSLKIMLVP</sequence>
<dbReference type="Gene3D" id="3.90.180.10">
    <property type="entry name" value="Medium-chain alcohol dehydrogenases, catalytic domain"/>
    <property type="match status" value="1"/>
</dbReference>
<keyword evidence="3" id="KW-0560">Oxidoreductase</keyword>
<dbReference type="SUPFAM" id="SSF51735">
    <property type="entry name" value="NAD(P)-binding Rossmann-fold domains"/>
    <property type="match status" value="1"/>
</dbReference>
<dbReference type="EMBL" id="FMJD01000008">
    <property type="protein sequence ID" value="SCM76957.1"/>
    <property type="molecule type" value="Genomic_DNA"/>
</dbReference>
<evidence type="ECO:0000256" key="3">
    <source>
        <dbReference type="ARBA" id="ARBA00023002"/>
    </source>
</evidence>
<evidence type="ECO:0000256" key="4">
    <source>
        <dbReference type="RuleBase" id="RU361277"/>
    </source>
</evidence>
<dbReference type="Pfam" id="PF08240">
    <property type="entry name" value="ADH_N"/>
    <property type="match status" value="1"/>
</dbReference>
<dbReference type="PROSITE" id="PS00059">
    <property type="entry name" value="ADH_ZINC"/>
    <property type="match status" value="1"/>
</dbReference>
<comment type="similarity">
    <text evidence="4">Belongs to the zinc-containing alcohol dehydrogenase family.</text>
</comment>
<comment type="cofactor">
    <cofactor evidence="4">
        <name>Zn(2+)</name>
        <dbReference type="ChEBI" id="CHEBI:29105"/>
    </cofactor>
</comment>
<dbReference type="PANTHER" id="PTHR43401">
    <property type="entry name" value="L-THREONINE 3-DEHYDROGENASE"/>
    <property type="match status" value="1"/>
</dbReference>
<dbReference type="GO" id="GO:0008270">
    <property type="term" value="F:zinc ion binding"/>
    <property type="evidence" value="ECO:0007669"/>
    <property type="project" value="InterPro"/>
</dbReference>
<evidence type="ECO:0000256" key="2">
    <source>
        <dbReference type="ARBA" id="ARBA00022833"/>
    </source>
</evidence>
<dbReference type="InterPro" id="IPR013149">
    <property type="entry name" value="ADH-like_C"/>
</dbReference>
<protein>
    <submittedName>
        <fullName evidence="7">Iditol 2-dehydrogenase</fullName>
    </submittedName>
</protein>
<dbReference type="InterPro" id="IPR036291">
    <property type="entry name" value="NAD(P)-bd_dom_sf"/>
</dbReference>
<organism evidence="7">
    <name type="scientific">uncultured Pleomorphomonas sp</name>
    <dbReference type="NCBI Taxonomy" id="442121"/>
    <lineage>
        <taxon>Bacteria</taxon>
        <taxon>Pseudomonadati</taxon>
        <taxon>Pseudomonadota</taxon>
        <taxon>Alphaproteobacteria</taxon>
        <taxon>Hyphomicrobiales</taxon>
        <taxon>Pleomorphomonadaceae</taxon>
        <taxon>Pleomorphomonas</taxon>
        <taxon>environmental samples</taxon>
    </lineage>
</organism>
<dbReference type="RefSeq" id="WP_288196975.1">
    <property type="nucleotide sequence ID" value="NZ_LT608334.1"/>
</dbReference>
<evidence type="ECO:0000259" key="5">
    <source>
        <dbReference type="Pfam" id="PF00107"/>
    </source>
</evidence>
<dbReference type="InterPro" id="IPR011032">
    <property type="entry name" value="GroES-like_sf"/>
</dbReference>
<evidence type="ECO:0000259" key="6">
    <source>
        <dbReference type="Pfam" id="PF08240"/>
    </source>
</evidence>
<dbReference type="GO" id="GO:0016491">
    <property type="term" value="F:oxidoreductase activity"/>
    <property type="evidence" value="ECO:0007669"/>
    <property type="project" value="UniProtKB-KW"/>
</dbReference>
<keyword evidence="2 4" id="KW-0862">Zinc</keyword>
<feature type="domain" description="Alcohol dehydrogenase-like N-terminal" evidence="6">
    <location>
        <begin position="41"/>
        <end position="165"/>
    </location>
</feature>
<dbReference type="InterPro" id="IPR002328">
    <property type="entry name" value="ADH_Zn_CS"/>
</dbReference>
<dbReference type="InterPro" id="IPR013154">
    <property type="entry name" value="ADH-like_N"/>
</dbReference>
<keyword evidence="1 4" id="KW-0479">Metal-binding</keyword>
<gene>
    <name evidence="7" type="ORF">KL86PLE_40762</name>
</gene>
<evidence type="ECO:0000313" key="7">
    <source>
        <dbReference type="EMBL" id="SCM76957.1"/>
    </source>
</evidence>
<feature type="domain" description="Alcohol dehydrogenase-like C-terminal" evidence="5">
    <location>
        <begin position="205"/>
        <end position="328"/>
    </location>
</feature>
<reference evidence="7" key="1">
    <citation type="submission" date="2016-08" db="EMBL/GenBank/DDBJ databases">
        <authorList>
            <person name="Seilhamer J.J."/>
        </authorList>
    </citation>
    <scope>NUCLEOTIDE SEQUENCE</scope>
    <source>
        <strain evidence="7">86</strain>
    </source>
</reference>
<dbReference type="PANTHER" id="PTHR43401:SF2">
    <property type="entry name" value="L-THREONINE 3-DEHYDROGENASE"/>
    <property type="match status" value="1"/>
</dbReference>
<dbReference type="Pfam" id="PF00107">
    <property type="entry name" value="ADH_zinc_N"/>
    <property type="match status" value="1"/>
</dbReference>
<dbReference type="Gene3D" id="3.40.50.720">
    <property type="entry name" value="NAD(P)-binding Rossmann-like Domain"/>
    <property type="match status" value="1"/>
</dbReference>
<dbReference type="SUPFAM" id="SSF50129">
    <property type="entry name" value="GroES-like"/>
    <property type="match status" value="1"/>
</dbReference>
<proteinExistence type="inferred from homology"/>
<dbReference type="InterPro" id="IPR050129">
    <property type="entry name" value="Zn_alcohol_dh"/>
</dbReference>
<dbReference type="AlphaFoldDB" id="A0A212LHJ8"/>